<dbReference type="Pfam" id="PF01915">
    <property type="entry name" value="Glyco_hydro_3_C"/>
    <property type="match status" value="1"/>
</dbReference>
<dbReference type="InterPro" id="IPR036962">
    <property type="entry name" value="Glyco_hydro_3_N_sf"/>
</dbReference>
<feature type="chain" id="PRO_5042965041" description="Fibronectin type III-like domain-containing protein" evidence="4">
    <location>
        <begin position="22"/>
        <end position="757"/>
    </location>
</feature>
<protein>
    <recommendedName>
        <fullName evidence="5">Fibronectin type III-like domain-containing protein</fullName>
    </recommendedName>
</protein>
<reference evidence="6 7" key="1">
    <citation type="submission" date="2024-02" db="EMBL/GenBank/DDBJ databases">
        <title>Chromosome-scale genome assembly of the rough periwinkle Littorina saxatilis.</title>
        <authorList>
            <person name="De Jode A."/>
            <person name="Faria R."/>
            <person name="Formenti G."/>
            <person name="Sims Y."/>
            <person name="Smith T.P."/>
            <person name="Tracey A."/>
            <person name="Wood J.M.D."/>
            <person name="Zagrodzka Z.B."/>
            <person name="Johannesson K."/>
            <person name="Butlin R.K."/>
            <person name="Leder E.H."/>
        </authorList>
    </citation>
    <scope>NUCLEOTIDE SEQUENCE [LARGE SCALE GENOMIC DNA]</scope>
    <source>
        <strain evidence="6">Snail1</strain>
        <tissue evidence="6">Muscle</tissue>
    </source>
</reference>
<dbReference type="InterPro" id="IPR026891">
    <property type="entry name" value="Fn3-like"/>
</dbReference>
<dbReference type="GO" id="GO:0031222">
    <property type="term" value="P:arabinan catabolic process"/>
    <property type="evidence" value="ECO:0007669"/>
    <property type="project" value="TreeGrafter"/>
</dbReference>
<dbReference type="InterPro" id="IPR044993">
    <property type="entry name" value="BXL"/>
</dbReference>
<dbReference type="GO" id="GO:0046556">
    <property type="term" value="F:alpha-L-arabinofuranosidase activity"/>
    <property type="evidence" value="ECO:0007669"/>
    <property type="project" value="TreeGrafter"/>
</dbReference>
<evidence type="ECO:0000256" key="1">
    <source>
        <dbReference type="ARBA" id="ARBA00022729"/>
    </source>
</evidence>
<keyword evidence="7" id="KW-1185">Reference proteome</keyword>
<dbReference type="GO" id="GO:0045493">
    <property type="term" value="P:xylan catabolic process"/>
    <property type="evidence" value="ECO:0007669"/>
    <property type="project" value="InterPro"/>
</dbReference>
<name>A0AAN9BN32_9CAEN</name>
<evidence type="ECO:0000313" key="7">
    <source>
        <dbReference type="Proteomes" id="UP001374579"/>
    </source>
</evidence>
<dbReference type="InterPro" id="IPR002772">
    <property type="entry name" value="Glyco_hydro_3_C"/>
</dbReference>
<dbReference type="Pfam" id="PF14310">
    <property type="entry name" value="Fn3-like"/>
    <property type="match status" value="1"/>
</dbReference>
<sequence>MKQKAISILAISVFFVHLSTSAFSNSRQGVERQIQTGDFPFRNVSLPWEDRVNDLVNRLTLEEIQDQMAHGGAGGPAKAIERLGVGQYQWATECLRGDVAPNATTAFPQPIGLAAAFSPDLIFRLAEAIAVEVRGRHNDYVKQGNFGVHTGASCFAPVINIMRDSRWGRNQETYGEDPLLSGVYAANYIKGLQGNDTRYVRASGGCKHFDVYAGPENIPENRFSFNAQVTDRDWRTTFLPAFRMCVEAGTYNLMCSYNRVNGVPACASRELLTDILRTEWGFKGYVVSDGGALDFIISDHHYFNNPVETAVACINAGCNLELGASGPLDQPVFMSILEAIKQNLLKETKLREMVAPLFYTRMRLGEFDPPEMNPYSKLSTTDVLTPEHKALAVEAAMKSFVLLKNNGVLPLKQVGTIGVVGPMADSADQLFGDYNPVPPPGDVTTPLAGLAAMATKTQYASGCNDTNCNVYNSSVVLKAISGTDINFVVLGTGQAVEREGHDRPDIELAGKQKNLFLDVISNTPSHVPVVLLVFSAGPVNISFADQDPRVSAIMECFFPAQATGEALRHVLLNDVKGAVPAGRLPYTWPLLATQLPPMVDYSMQGRTYRYFAGEPLYPFGYGLSYTTFAYPEMSHQGWIHAGDTLKGYFVLRNMGHIEADEVAQVYISWRNYTTPSPRLQLAWFNRITVPVGGKGITVDFEIDPKTMAVWHSDGWYIEAGIIDVYVGGQQPRQNRKVPSNELVSLFEISGAKYLGQY</sequence>
<dbReference type="InterPro" id="IPR001764">
    <property type="entry name" value="Glyco_hydro_3_N"/>
</dbReference>
<dbReference type="Gene3D" id="2.60.40.10">
    <property type="entry name" value="Immunoglobulins"/>
    <property type="match status" value="1"/>
</dbReference>
<dbReference type="PANTHER" id="PTHR42721:SF42">
    <property type="entry name" value="FIBRONECTIN TYPE III-LIKE DOMAIN-CONTAINING PROTEIN"/>
    <property type="match status" value="1"/>
</dbReference>
<dbReference type="PRINTS" id="PR00133">
    <property type="entry name" value="GLHYDRLASE3"/>
</dbReference>
<keyword evidence="2" id="KW-0378">Hydrolase</keyword>
<evidence type="ECO:0000259" key="5">
    <source>
        <dbReference type="SMART" id="SM01217"/>
    </source>
</evidence>
<gene>
    <name evidence="6" type="ORF">V1264_016268</name>
</gene>
<dbReference type="Pfam" id="PF00933">
    <property type="entry name" value="Glyco_hydro_3"/>
    <property type="match status" value="1"/>
</dbReference>
<dbReference type="SUPFAM" id="SSF51445">
    <property type="entry name" value="(Trans)glycosidases"/>
    <property type="match status" value="1"/>
</dbReference>
<accession>A0AAN9BN32</accession>
<evidence type="ECO:0000313" key="6">
    <source>
        <dbReference type="EMBL" id="KAK7108537.1"/>
    </source>
</evidence>
<evidence type="ECO:0000256" key="4">
    <source>
        <dbReference type="SAM" id="SignalP"/>
    </source>
</evidence>
<dbReference type="AlphaFoldDB" id="A0AAN9BN32"/>
<feature type="domain" description="Fibronectin type III-like" evidence="5">
    <location>
        <begin position="661"/>
        <end position="730"/>
    </location>
</feature>
<dbReference type="InterPro" id="IPR013783">
    <property type="entry name" value="Ig-like_fold"/>
</dbReference>
<dbReference type="Gene3D" id="3.20.20.300">
    <property type="entry name" value="Glycoside hydrolase, family 3, N-terminal domain"/>
    <property type="match status" value="1"/>
</dbReference>
<dbReference type="EMBL" id="JBAMIC010000004">
    <property type="protein sequence ID" value="KAK7108537.1"/>
    <property type="molecule type" value="Genomic_DNA"/>
</dbReference>
<evidence type="ECO:0000256" key="3">
    <source>
        <dbReference type="ARBA" id="ARBA00023295"/>
    </source>
</evidence>
<proteinExistence type="predicted"/>
<feature type="signal peptide" evidence="4">
    <location>
        <begin position="1"/>
        <end position="21"/>
    </location>
</feature>
<dbReference type="InterPro" id="IPR017853">
    <property type="entry name" value="GH"/>
</dbReference>
<dbReference type="SMART" id="SM01217">
    <property type="entry name" value="Fn3_like"/>
    <property type="match status" value="1"/>
</dbReference>
<keyword evidence="3" id="KW-0326">Glycosidase</keyword>
<organism evidence="6 7">
    <name type="scientific">Littorina saxatilis</name>
    <dbReference type="NCBI Taxonomy" id="31220"/>
    <lineage>
        <taxon>Eukaryota</taxon>
        <taxon>Metazoa</taxon>
        <taxon>Spiralia</taxon>
        <taxon>Lophotrochozoa</taxon>
        <taxon>Mollusca</taxon>
        <taxon>Gastropoda</taxon>
        <taxon>Caenogastropoda</taxon>
        <taxon>Littorinimorpha</taxon>
        <taxon>Littorinoidea</taxon>
        <taxon>Littorinidae</taxon>
        <taxon>Littorina</taxon>
    </lineage>
</organism>
<dbReference type="Proteomes" id="UP001374579">
    <property type="component" value="Unassembled WGS sequence"/>
</dbReference>
<dbReference type="SUPFAM" id="SSF52279">
    <property type="entry name" value="Beta-D-glucan exohydrolase, C-terminal domain"/>
    <property type="match status" value="1"/>
</dbReference>
<evidence type="ECO:0000256" key="2">
    <source>
        <dbReference type="ARBA" id="ARBA00022801"/>
    </source>
</evidence>
<dbReference type="PANTHER" id="PTHR42721">
    <property type="entry name" value="SUGAR HYDROLASE-RELATED"/>
    <property type="match status" value="1"/>
</dbReference>
<keyword evidence="1 4" id="KW-0732">Signal</keyword>
<dbReference type="Gene3D" id="3.40.50.1700">
    <property type="entry name" value="Glycoside hydrolase family 3 C-terminal domain"/>
    <property type="match status" value="1"/>
</dbReference>
<comment type="caution">
    <text evidence="6">The sequence shown here is derived from an EMBL/GenBank/DDBJ whole genome shotgun (WGS) entry which is preliminary data.</text>
</comment>
<dbReference type="GO" id="GO:0009044">
    <property type="term" value="F:xylan 1,4-beta-xylosidase activity"/>
    <property type="evidence" value="ECO:0007669"/>
    <property type="project" value="InterPro"/>
</dbReference>
<dbReference type="InterPro" id="IPR036881">
    <property type="entry name" value="Glyco_hydro_3_C_sf"/>
</dbReference>